<dbReference type="EMBL" id="JABSTQ010011434">
    <property type="protein sequence ID" value="KAG0411406.1"/>
    <property type="molecule type" value="Genomic_DNA"/>
</dbReference>
<comment type="caution">
    <text evidence="1">The sequence shown here is derived from an EMBL/GenBank/DDBJ whole genome shotgun (WGS) entry which is preliminary data.</text>
</comment>
<sequence length="559" mass="60604">MIAKTGDKEQINEATGLGSKVPKTAKSVKTDFLPTGVPSKAKKNKIPPTLLTKKVPPVEKEGLAVQVPKENGEPNKHPVEMKSNEKDGTEGKAPSVKTKKEAQPTDPTSRVNKSKMKSKTKSDSDLVAKSRGFLKTEGKEAANDESEQNQNTSGNKTAGWLPDKFLAYVRLADRGNVPELLVDAQKTQDGAVKGGTGTRLEKTSLFSAEHKHSLVSTIKQIVRLCSKMLHILEVNKTGAKDDEERQQNGSGSHDLQQQHIIQRDPESNNSKQGTLDEFYETISPRKSSKVPDGAPDVEGDSARPSHPPPLPQLKVVEKGDHILSNHTTQAPNNGANDRSNWQTPEKKTAVDASAGKMQGVPRHGGETPGSGTFSWQVPRDVLVSGGQRLRDLKKGEPFDAAPTNVSRPGWKWEAAPSANLGGSDERPPQHQHSPFGTDDPGRLDFGPKHASPVGRLDQSRKELWEKRGGAHIPAGAAKFGQRLPAGWQKQHATALCPTRWSEAQDGHHPASSTSGGCCDSSPGDDYWPCQQGRSGKVRGLMRTYEAPRRKPHVQSPAEH</sequence>
<dbReference type="Proteomes" id="UP000805193">
    <property type="component" value="Unassembled WGS sequence"/>
</dbReference>
<protein>
    <submittedName>
        <fullName evidence="1">Uncharacterized protein</fullName>
    </submittedName>
</protein>
<accession>A0AC60NWI1</accession>
<name>A0AC60NWI1_IXOPE</name>
<reference evidence="1 2" key="1">
    <citation type="journal article" date="2020" name="Cell">
        <title>Large-Scale Comparative Analyses of Tick Genomes Elucidate Their Genetic Diversity and Vector Capacities.</title>
        <authorList>
            <consortium name="Tick Genome and Microbiome Consortium (TIGMIC)"/>
            <person name="Jia N."/>
            <person name="Wang J."/>
            <person name="Shi W."/>
            <person name="Du L."/>
            <person name="Sun Y."/>
            <person name="Zhan W."/>
            <person name="Jiang J.F."/>
            <person name="Wang Q."/>
            <person name="Zhang B."/>
            <person name="Ji P."/>
            <person name="Bell-Sakyi L."/>
            <person name="Cui X.M."/>
            <person name="Yuan T.T."/>
            <person name="Jiang B.G."/>
            <person name="Yang W.F."/>
            <person name="Lam T.T."/>
            <person name="Chang Q.C."/>
            <person name="Ding S.J."/>
            <person name="Wang X.J."/>
            <person name="Zhu J.G."/>
            <person name="Ruan X.D."/>
            <person name="Zhao L."/>
            <person name="Wei J.T."/>
            <person name="Ye R.Z."/>
            <person name="Que T.C."/>
            <person name="Du C.H."/>
            <person name="Zhou Y.H."/>
            <person name="Cheng J.X."/>
            <person name="Dai P.F."/>
            <person name="Guo W.B."/>
            <person name="Han X.H."/>
            <person name="Huang E.J."/>
            <person name="Li L.F."/>
            <person name="Wei W."/>
            <person name="Gao Y.C."/>
            <person name="Liu J.Z."/>
            <person name="Shao H.Z."/>
            <person name="Wang X."/>
            <person name="Wang C.C."/>
            <person name="Yang T.C."/>
            <person name="Huo Q.B."/>
            <person name="Li W."/>
            <person name="Chen H.Y."/>
            <person name="Chen S.E."/>
            <person name="Zhou L.G."/>
            <person name="Ni X.B."/>
            <person name="Tian J.H."/>
            <person name="Sheng Y."/>
            <person name="Liu T."/>
            <person name="Pan Y.S."/>
            <person name="Xia L.Y."/>
            <person name="Li J."/>
            <person name="Zhao F."/>
            <person name="Cao W.C."/>
        </authorList>
    </citation>
    <scope>NUCLEOTIDE SEQUENCE [LARGE SCALE GENOMIC DNA]</scope>
    <source>
        <strain evidence="1">Iper-2018</strain>
    </source>
</reference>
<gene>
    <name evidence="1" type="ORF">HPB47_011468</name>
</gene>
<evidence type="ECO:0000313" key="1">
    <source>
        <dbReference type="EMBL" id="KAG0411406.1"/>
    </source>
</evidence>
<keyword evidence="2" id="KW-1185">Reference proteome</keyword>
<evidence type="ECO:0000313" key="2">
    <source>
        <dbReference type="Proteomes" id="UP000805193"/>
    </source>
</evidence>
<proteinExistence type="predicted"/>
<organism evidence="1 2">
    <name type="scientific">Ixodes persulcatus</name>
    <name type="common">Taiga tick</name>
    <dbReference type="NCBI Taxonomy" id="34615"/>
    <lineage>
        <taxon>Eukaryota</taxon>
        <taxon>Metazoa</taxon>
        <taxon>Ecdysozoa</taxon>
        <taxon>Arthropoda</taxon>
        <taxon>Chelicerata</taxon>
        <taxon>Arachnida</taxon>
        <taxon>Acari</taxon>
        <taxon>Parasitiformes</taxon>
        <taxon>Ixodida</taxon>
        <taxon>Ixodoidea</taxon>
        <taxon>Ixodidae</taxon>
        <taxon>Ixodinae</taxon>
        <taxon>Ixodes</taxon>
    </lineage>
</organism>